<evidence type="ECO:0000256" key="8">
    <source>
        <dbReference type="ARBA" id="ARBA00023242"/>
    </source>
</evidence>
<accession>A0A8H2VG09</accession>
<dbReference type="FunFam" id="3.30.160.60:FF:000125">
    <property type="entry name" value="Putative zinc finger protein 143"/>
    <property type="match status" value="1"/>
</dbReference>
<dbReference type="InterPro" id="IPR036236">
    <property type="entry name" value="Znf_C2H2_sf"/>
</dbReference>
<evidence type="ECO:0000256" key="7">
    <source>
        <dbReference type="ARBA" id="ARBA00023163"/>
    </source>
</evidence>
<organism evidence="13 14">
    <name type="scientific">Maudiozyma barnettii</name>
    <dbReference type="NCBI Taxonomy" id="61262"/>
    <lineage>
        <taxon>Eukaryota</taxon>
        <taxon>Fungi</taxon>
        <taxon>Dikarya</taxon>
        <taxon>Ascomycota</taxon>
        <taxon>Saccharomycotina</taxon>
        <taxon>Saccharomycetes</taxon>
        <taxon>Saccharomycetales</taxon>
        <taxon>Saccharomycetaceae</taxon>
        <taxon>Maudiozyma</taxon>
    </lineage>
</organism>
<dbReference type="PROSITE" id="PS50157">
    <property type="entry name" value="ZINC_FINGER_C2H2_2"/>
    <property type="match status" value="2"/>
</dbReference>
<evidence type="ECO:0000256" key="5">
    <source>
        <dbReference type="ARBA" id="ARBA00022833"/>
    </source>
</evidence>
<dbReference type="PANTHER" id="PTHR19818">
    <property type="entry name" value="ZINC FINGER PROTEIN ZIC AND GLI"/>
    <property type="match status" value="1"/>
</dbReference>
<dbReference type="PROSITE" id="PS00028">
    <property type="entry name" value="ZINC_FINGER_C2H2_1"/>
    <property type="match status" value="2"/>
</dbReference>
<feature type="coiled-coil region" evidence="10">
    <location>
        <begin position="227"/>
        <end position="261"/>
    </location>
</feature>
<evidence type="ECO:0000313" key="13">
    <source>
        <dbReference type="EMBL" id="CAB4254820.1"/>
    </source>
</evidence>
<dbReference type="Gene3D" id="3.30.160.60">
    <property type="entry name" value="Classic Zinc Finger"/>
    <property type="match status" value="2"/>
</dbReference>
<keyword evidence="10" id="KW-0175">Coiled coil</keyword>
<dbReference type="Proteomes" id="UP000644660">
    <property type="component" value="Unassembled WGS sequence"/>
</dbReference>
<dbReference type="Pfam" id="PF00096">
    <property type="entry name" value="zf-C2H2"/>
    <property type="match status" value="2"/>
</dbReference>
<feature type="compositionally biased region" description="Polar residues" evidence="11">
    <location>
        <begin position="395"/>
        <end position="407"/>
    </location>
</feature>
<evidence type="ECO:0000256" key="4">
    <source>
        <dbReference type="ARBA" id="ARBA00022771"/>
    </source>
</evidence>
<feature type="region of interest" description="Disordered" evidence="11">
    <location>
        <begin position="318"/>
        <end position="360"/>
    </location>
</feature>
<evidence type="ECO:0000256" key="2">
    <source>
        <dbReference type="ARBA" id="ARBA00022723"/>
    </source>
</evidence>
<feature type="domain" description="C2H2-type" evidence="12">
    <location>
        <begin position="579"/>
        <end position="608"/>
    </location>
</feature>
<dbReference type="GO" id="GO:0045944">
    <property type="term" value="P:positive regulation of transcription by RNA polymerase II"/>
    <property type="evidence" value="ECO:0007669"/>
    <property type="project" value="UniProtKB-ARBA"/>
</dbReference>
<evidence type="ECO:0000256" key="1">
    <source>
        <dbReference type="ARBA" id="ARBA00004123"/>
    </source>
</evidence>
<keyword evidence="2" id="KW-0479">Metal-binding</keyword>
<dbReference type="InterPro" id="IPR050329">
    <property type="entry name" value="GLI_C2H2-zinc-finger"/>
</dbReference>
<name>A0A8H2VG09_9SACH</name>
<comment type="caution">
    <text evidence="13">The sequence shown here is derived from an EMBL/GenBank/DDBJ whole genome shotgun (WGS) entry which is preliminary data.</text>
</comment>
<keyword evidence="5" id="KW-0862">Zinc</keyword>
<dbReference type="SMART" id="SM00355">
    <property type="entry name" value="ZnF_C2H2"/>
    <property type="match status" value="2"/>
</dbReference>
<keyword evidence="4 9" id="KW-0863">Zinc-finger</keyword>
<keyword evidence="7" id="KW-0804">Transcription</keyword>
<evidence type="ECO:0000256" key="6">
    <source>
        <dbReference type="ARBA" id="ARBA00023015"/>
    </source>
</evidence>
<dbReference type="AlphaFoldDB" id="A0A8H2VG09"/>
<dbReference type="EMBL" id="CAEFZW010000005">
    <property type="protein sequence ID" value="CAB4254820.1"/>
    <property type="molecule type" value="Genomic_DNA"/>
</dbReference>
<keyword evidence="14" id="KW-1185">Reference proteome</keyword>
<feature type="compositionally biased region" description="Polar residues" evidence="11">
    <location>
        <begin position="330"/>
        <end position="354"/>
    </location>
</feature>
<keyword evidence="6" id="KW-0805">Transcription regulation</keyword>
<evidence type="ECO:0000256" key="10">
    <source>
        <dbReference type="SAM" id="Coils"/>
    </source>
</evidence>
<dbReference type="FunFam" id="3.30.160.60:FF:001752">
    <property type="entry name" value="Transcriptional factor SWI5"/>
    <property type="match status" value="1"/>
</dbReference>
<evidence type="ECO:0000256" key="3">
    <source>
        <dbReference type="ARBA" id="ARBA00022737"/>
    </source>
</evidence>
<comment type="subcellular location">
    <subcellularLocation>
        <location evidence="1">Nucleus</location>
    </subcellularLocation>
</comment>
<reference evidence="13 14" key="1">
    <citation type="submission" date="2020-05" db="EMBL/GenBank/DDBJ databases">
        <authorList>
            <person name="Casaregola S."/>
            <person name="Devillers H."/>
            <person name="Grondin C."/>
        </authorList>
    </citation>
    <scope>NUCLEOTIDE SEQUENCE [LARGE SCALE GENOMIC DNA]</scope>
    <source>
        <strain evidence="13 14">CLIB 1767</strain>
    </source>
</reference>
<keyword evidence="8" id="KW-0539">Nucleus</keyword>
<dbReference type="SUPFAM" id="SSF57667">
    <property type="entry name" value="beta-beta-alpha zinc fingers"/>
    <property type="match status" value="1"/>
</dbReference>
<proteinExistence type="predicted"/>
<evidence type="ECO:0000256" key="9">
    <source>
        <dbReference type="PROSITE-ProRule" id="PRU00042"/>
    </source>
</evidence>
<feature type="compositionally biased region" description="Polar residues" evidence="11">
    <location>
        <begin position="452"/>
        <end position="461"/>
    </location>
</feature>
<dbReference type="GeneID" id="64857840"/>
<keyword evidence="3" id="KW-0677">Repeat</keyword>
<feature type="region of interest" description="Disordered" evidence="11">
    <location>
        <begin position="377"/>
        <end position="473"/>
    </location>
</feature>
<dbReference type="InterPro" id="IPR013087">
    <property type="entry name" value="Znf_C2H2_type"/>
</dbReference>
<dbReference type="GO" id="GO:0000978">
    <property type="term" value="F:RNA polymerase II cis-regulatory region sequence-specific DNA binding"/>
    <property type="evidence" value="ECO:0007669"/>
    <property type="project" value="TreeGrafter"/>
</dbReference>
<dbReference type="GO" id="GO:0008270">
    <property type="term" value="F:zinc ion binding"/>
    <property type="evidence" value="ECO:0007669"/>
    <property type="project" value="UniProtKB-KW"/>
</dbReference>
<dbReference type="PANTHER" id="PTHR19818:SF144">
    <property type="entry name" value="METALLOTHIONEIN EXPRESSION ACTIVATOR-RELATED"/>
    <property type="match status" value="1"/>
</dbReference>
<dbReference type="GO" id="GO:0005634">
    <property type="term" value="C:nucleus"/>
    <property type="evidence" value="ECO:0007669"/>
    <property type="project" value="UniProtKB-SubCell"/>
</dbReference>
<dbReference type="GO" id="GO:0000981">
    <property type="term" value="F:DNA-binding transcription factor activity, RNA polymerase II-specific"/>
    <property type="evidence" value="ECO:0007669"/>
    <property type="project" value="UniProtKB-ARBA"/>
</dbReference>
<evidence type="ECO:0000313" key="14">
    <source>
        <dbReference type="Proteomes" id="UP000644660"/>
    </source>
</evidence>
<sequence length="767" mass="85764">MDSEISSWLINPQNVFNDNIKTNSRNDDSFQPPNFMQGVNDESFLNTSNNASGFDLQGFSKPLEFQDSAKGNLNPTMDNNFDLQYSDIDNLLTQELKDLDIPMAPSPSGNEFDWRQKNIITTPQQVGLQHSKKPSMAHKRGMSGTAIFGFANHNKTLSISSIQKTIRDISKDPNLNSIINNYNSNSPESMEISNYNTFSANPVDIIKNNKNSNSTNEQLSQMILNQQETLRLELEKQKEMNKKLELQLRENQLQQEKLQQVLHEQEVTTQQQQQLNKGMSSNSGSPLRSQIVPQMIRTPAKSQRGHGEDDPLIVTSNSAMGTYQFPPPQSSATSQQMLSSPTLSNNIINGSPSKGYSVGRTRKGLIPNLQLEDGEDFVRSSSGIPSAPPAPVFNTFKSPSRSPNNDNNIRDKFGSPEYFGGMKSRDRDMTPFTPPSMNGSTEGRLHTKKESVLSSASTIPQQEAYDNRSKNNSNNGLLGLGISMPTIPGSKETTPVKCKLPQKHTFQHTPVKKGVETSNGSPLAKQMAIPMIERTPEVYTRLPDPVEFTPSPKKITKKPTTLPPGSIDKYVKELPEKLFQCLYPGCGKAFKRRYNVRSHIQTHLQDRPYQCDYDGCGKAFVRNHDLVRHKRTHEAKIYGCPCGKRFSKESSLLNHRGKMICSGGKKFDTCITKSSSPSKRYDYDENNVNSNYGAEHQSPVKTNIERDKRGYVLAKMDEQLSKDIEKYGLLNPPQEVISRSTPTKMRAMAGNMFVTTPPSSFSDLESP</sequence>
<evidence type="ECO:0000259" key="12">
    <source>
        <dbReference type="PROSITE" id="PS50157"/>
    </source>
</evidence>
<dbReference type="OrthoDB" id="3437960at2759"/>
<gene>
    <name evidence="13" type="ORF">KABA2_05S01980</name>
</gene>
<dbReference type="RefSeq" id="XP_041406664.1">
    <property type="nucleotide sequence ID" value="XM_041550730.1"/>
</dbReference>
<protein>
    <submittedName>
        <fullName evidence="13">Similar to Saccharomyces cerevisiae YDR146C SWI5 Transcription factor that activates transcription of genes expressed at the M/G1 phase boundary and in G1 phase</fullName>
    </submittedName>
</protein>
<feature type="domain" description="C2H2-type" evidence="12">
    <location>
        <begin position="609"/>
        <end position="633"/>
    </location>
</feature>
<evidence type="ECO:0000256" key="11">
    <source>
        <dbReference type="SAM" id="MobiDB-lite"/>
    </source>
</evidence>